<keyword evidence="1" id="KW-1133">Transmembrane helix</keyword>
<dbReference type="EMBL" id="LR134117">
    <property type="protein sequence ID" value="VDZ58393.1"/>
    <property type="molecule type" value="Genomic_DNA"/>
</dbReference>
<reference evidence="2 3" key="1">
    <citation type="submission" date="2018-12" db="EMBL/GenBank/DDBJ databases">
        <authorList>
            <consortium name="Pathogen Informatics"/>
        </authorList>
    </citation>
    <scope>NUCLEOTIDE SEQUENCE [LARGE SCALE GENOMIC DNA]</scope>
    <source>
        <strain evidence="2 3">NCTC11214</strain>
    </source>
</reference>
<feature type="transmembrane region" description="Helical" evidence="1">
    <location>
        <begin position="12"/>
        <end position="36"/>
    </location>
</feature>
<name>A0A3S4DIY1_SEROD</name>
<dbReference type="KEGG" id="sof:NCTC11214_02767"/>
<proteinExistence type="predicted"/>
<organism evidence="2 3">
    <name type="scientific">Serratia odorifera</name>
    <dbReference type="NCBI Taxonomy" id="618"/>
    <lineage>
        <taxon>Bacteria</taxon>
        <taxon>Pseudomonadati</taxon>
        <taxon>Pseudomonadota</taxon>
        <taxon>Gammaproteobacteria</taxon>
        <taxon>Enterobacterales</taxon>
        <taxon>Yersiniaceae</taxon>
        <taxon>Serratia</taxon>
    </lineage>
</organism>
<evidence type="ECO:0000313" key="2">
    <source>
        <dbReference type="EMBL" id="VDZ58393.1"/>
    </source>
</evidence>
<dbReference type="Pfam" id="PF22868">
    <property type="entry name" value="YmiA-like"/>
    <property type="match status" value="1"/>
</dbReference>
<dbReference type="NCBIfam" id="NF000536">
    <property type="entry name" value="YmiA"/>
    <property type="match status" value="1"/>
</dbReference>
<dbReference type="RefSeq" id="WP_039991793.1">
    <property type="nucleotide sequence ID" value="NZ_JAEKCK010000013.1"/>
</dbReference>
<gene>
    <name evidence="2" type="primary">ymiA</name>
    <name evidence="2" type="ORF">NCTC11214_02767</name>
</gene>
<dbReference type="InterPro" id="IPR047744">
    <property type="entry name" value="YmiA_put-like"/>
</dbReference>
<dbReference type="Proteomes" id="UP000281391">
    <property type="component" value="Chromosome"/>
</dbReference>
<sequence length="38" mass="4523">MDYKEDPQLRRKAWLAVFIGCGVFWIVVGLTVYWFLTT</sequence>
<keyword evidence="1" id="KW-0812">Transmembrane</keyword>
<protein>
    <submittedName>
        <fullName evidence="2">Uncharacterized protein</fullName>
    </submittedName>
</protein>
<keyword evidence="1" id="KW-0472">Membrane</keyword>
<evidence type="ECO:0000313" key="3">
    <source>
        <dbReference type="Proteomes" id="UP000281391"/>
    </source>
</evidence>
<evidence type="ECO:0000256" key="1">
    <source>
        <dbReference type="SAM" id="Phobius"/>
    </source>
</evidence>
<dbReference type="AlphaFoldDB" id="A0A3S4DIY1"/>
<accession>A0A3S4DIY1</accession>